<comment type="caution">
    <text evidence="1">The sequence shown here is derived from an EMBL/GenBank/DDBJ whole genome shotgun (WGS) entry which is preliminary data.</text>
</comment>
<feature type="non-terminal residue" evidence="1">
    <location>
        <position position="1"/>
    </location>
</feature>
<accession>A0ACA9MCH1</accession>
<sequence>ELRYLYEAFPWSKRLITRIFSFVMIFVLRPALIIAEAFAVSLYLIYAIRGKNEETHPLEYLNPIKLLALSIIVIVGLIQLKNVNFKNHWTNIFNDTISEQRTSVEQVGSYGGAILEVLFTYEVVSPTDAVLRGDTSQIIAIYFGEALIGKAGKKYFSLLVSISSCATISAMIHSGSRIIVYATRNDLITLFNRQISSHDKRFNTPINALVFQLIYCTVLTIFIPEITNIVYVPLYLTILYYGVTAIGLM</sequence>
<gene>
    <name evidence="1" type="ORF">SCALOS_LOCUS6311</name>
</gene>
<reference evidence="1" key="1">
    <citation type="submission" date="2021-06" db="EMBL/GenBank/DDBJ databases">
        <authorList>
            <person name="Kallberg Y."/>
            <person name="Tangrot J."/>
            <person name="Rosling A."/>
        </authorList>
    </citation>
    <scope>NUCLEOTIDE SEQUENCE</scope>
    <source>
        <strain evidence="1">AU212A</strain>
    </source>
</reference>
<dbReference type="EMBL" id="CAJVPM010011807">
    <property type="protein sequence ID" value="CAG8583814.1"/>
    <property type="molecule type" value="Genomic_DNA"/>
</dbReference>
<feature type="non-terminal residue" evidence="1">
    <location>
        <position position="249"/>
    </location>
</feature>
<keyword evidence="2" id="KW-1185">Reference proteome</keyword>
<protein>
    <submittedName>
        <fullName evidence="1">5034_t:CDS:1</fullName>
    </submittedName>
</protein>
<evidence type="ECO:0000313" key="1">
    <source>
        <dbReference type="EMBL" id="CAG8583814.1"/>
    </source>
</evidence>
<evidence type="ECO:0000313" key="2">
    <source>
        <dbReference type="Proteomes" id="UP000789860"/>
    </source>
</evidence>
<proteinExistence type="predicted"/>
<name>A0ACA9MCH1_9GLOM</name>
<organism evidence="1 2">
    <name type="scientific">Scutellospora calospora</name>
    <dbReference type="NCBI Taxonomy" id="85575"/>
    <lineage>
        <taxon>Eukaryota</taxon>
        <taxon>Fungi</taxon>
        <taxon>Fungi incertae sedis</taxon>
        <taxon>Mucoromycota</taxon>
        <taxon>Glomeromycotina</taxon>
        <taxon>Glomeromycetes</taxon>
        <taxon>Diversisporales</taxon>
        <taxon>Gigasporaceae</taxon>
        <taxon>Scutellospora</taxon>
    </lineage>
</organism>
<dbReference type="Proteomes" id="UP000789860">
    <property type="component" value="Unassembled WGS sequence"/>
</dbReference>